<reference evidence="3 4" key="1">
    <citation type="submission" date="2016-12" db="EMBL/GenBank/DDBJ databases">
        <title>Trade-off between light-utilization and light-protection in marine flavobacteria.</title>
        <authorList>
            <person name="Kumagai Y."/>
            <person name="Yoshizawa S."/>
            <person name="Kogure K."/>
            <person name="Iwasaki W."/>
        </authorList>
    </citation>
    <scope>NUCLEOTIDE SEQUENCE [LARGE SCALE GENOMIC DNA]</scope>
    <source>
        <strain evidence="3 4">KCTC 12100</strain>
    </source>
</reference>
<keyword evidence="1" id="KW-0732">Signal</keyword>
<evidence type="ECO:0000313" key="4">
    <source>
        <dbReference type="Proteomes" id="UP000247345"/>
    </source>
</evidence>
<dbReference type="Gene3D" id="2.40.128.20">
    <property type="match status" value="1"/>
</dbReference>
<evidence type="ECO:0000259" key="2">
    <source>
        <dbReference type="Pfam" id="PF22036"/>
    </source>
</evidence>
<dbReference type="RefSeq" id="WP_105047621.1">
    <property type="nucleotide sequence ID" value="NZ_CP150661.1"/>
</dbReference>
<feature type="domain" description="MoaF-like" evidence="2">
    <location>
        <begin position="42"/>
        <end position="122"/>
    </location>
</feature>
<evidence type="ECO:0000256" key="1">
    <source>
        <dbReference type="SAM" id="SignalP"/>
    </source>
</evidence>
<dbReference type="OrthoDB" id="1451052at2"/>
<organism evidence="3 4">
    <name type="scientific">Polaribacter butkevichii</name>
    <dbReference type="NCBI Taxonomy" id="218490"/>
    <lineage>
        <taxon>Bacteria</taxon>
        <taxon>Pseudomonadati</taxon>
        <taxon>Bacteroidota</taxon>
        <taxon>Flavobacteriia</taxon>
        <taxon>Flavobacteriales</taxon>
        <taxon>Flavobacteriaceae</taxon>
    </lineage>
</organism>
<feature type="signal peptide" evidence="1">
    <location>
        <begin position="1"/>
        <end position="21"/>
    </location>
</feature>
<dbReference type="AlphaFoldDB" id="A0A2P6CAL7"/>
<sequence length="149" mass="17159">MKTKLITSIYLVLFSVGLGLAQNKTQEKNNFQFGEPEHYLDGYSFNFQYQNGTAIHFDFYKGKAKYKWVAGPAKGNGNKDIPYRSKKIGNDLYIVNWHETGKKDYLTVVLDFEKMIVHTSIIIGYVNKAERPLKTVFKSGIIDHLKKNE</sequence>
<dbReference type="InterPro" id="IPR053892">
    <property type="entry name" value="MoaF-like"/>
</dbReference>
<name>A0A2P6CAL7_9FLAO</name>
<accession>A0A2P6CAL7</accession>
<proteinExistence type="predicted"/>
<keyword evidence="4" id="KW-1185">Reference proteome</keyword>
<protein>
    <recommendedName>
        <fullName evidence="2">MoaF-like domain-containing protein</fullName>
    </recommendedName>
</protein>
<comment type="caution">
    <text evidence="3">The sequence shown here is derived from an EMBL/GenBank/DDBJ whole genome shotgun (WGS) entry which is preliminary data.</text>
</comment>
<dbReference type="InterPro" id="IPR012674">
    <property type="entry name" value="Calycin"/>
</dbReference>
<evidence type="ECO:0000313" key="3">
    <source>
        <dbReference type="EMBL" id="PQJ71967.1"/>
    </source>
</evidence>
<feature type="chain" id="PRO_5015133901" description="MoaF-like domain-containing protein" evidence="1">
    <location>
        <begin position="22"/>
        <end position="149"/>
    </location>
</feature>
<gene>
    <name evidence="3" type="ORF">BTO14_01285</name>
</gene>
<dbReference type="Pfam" id="PF22036">
    <property type="entry name" value="MoaF_like"/>
    <property type="match status" value="1"/>
</dbReference>
<dbReference type="EMBL" id="MSCK01000001">
    <property type="protein sequence ID" value="PQJ71967.1"/>
    <property type="molecule type" value="Genomic_DNA"/>
</dbReference>
<dbReference type="Proteomes" id="UP000247345">
    <property type="component" value="Unassembled WGS sequence"/>
</dbReference>